<sequence length="268" mass="30502">MVKKIIILTLWVNISFAISSLELAKNLVNNPSKNSQLELLFSNNSYIDNNGNCDIAKISQILKTNSLIALTLSNPQSLRLNFKAKADEVMFFKILSDVLTDAGYIYFIPTDLILREGNIDYTIQVESQYVLDPGTLYNLLKENSVYINNIKRIGAYDYEYDLNFSNAVLKTNTNVNLNTPKSLEKPLKDYVLDLKNATNLIIDANDLDNWFPKIFFLDKNLNLIKAVKSENKNNHFSELIPNGAIYAIVSDMYSLDNIRRGLKITLKK</sequence>
<dbReference type="eggNOG" id="ENOG503190V">
    <property type="taxonomic scope" value="Bacteria"/>
</dbReference>
<proteinExistence type="predicted"/>
<dbReference type="Proteomes" id="UP000000646">
    <property type="component" value="Chromosome"/>
</dbReference>
<dbReference type="EMBL" id="CP000538">
    <property type="protein sequence ID" value="EAQ73036.1"/>
    <property type="molecule type" value="Genomic_DNA"/>
</dbReference>
<dbReference type="RefSeq" id="WP_002857300.1">
    <property type="nucleotide sequence ID" value="NC_008787.1"/>
</dbReference>
<organism evidence="1 2">
    <name type="scientific">Campylobacter jejuni subsp. jejuni serotype O:23/36 (strain 81-176)</name>
    <dbReference type="NCBI Taxonomy" id="354242"/>
    <lineage>
        <taxon>Bacteria</taxon>
        <taxon>Pseudomonadati</taxon>
        <taxon>Campylobacterota</taxon>
        <taxon>Epsilonproteobacteria</taxon>
        <taxon>Campylobacterales</taxon>
        <taxon>Campylobacteraceae</taxon>
        <taxon>Campylobacter</taxon>
    </lineage>
</organism>
<evidence type="ECO:0000313" key="1">
    <source>
        <dbReference type="EMBL" id="EAQ73036.1"/>
    </source>
</evidence>
<accession>A0A0H3PBM5</accession>
<evidence type="ECO:0000313" key="2">
    <source>
        <dbReference type="Proteomes" id="UP000000646"/>
    </source>
</evidence>
<protein>
    <recommendedName>
        <fullName evidence="3">Periplasmic protein</fullName>
    </recommendedName>
</protein>
<gene>
    <name evidence="1" type="ordered locus">CJJ81176_0187</name>
</gene>
<evidence type="ECO:0008006" key="3">
    <source>
        <dbReference type="Google" id="ProtNLM"/>
    </source>
</evidence>
<reference evidence="2" key="1">
    <citation type="submission" date="2006-12" db="EMBL/GenBank/DDBJ databases">
        <authorList>
            <person name="Fouts D.E."/>
            <person name="Nelson K.E."/>
            <person name="Sebastian Y."/>
        </authorList>
    </citation>
    <scope>NUCLEOTIDE SEQUENCE [LARGE SCALE GENOMIC DNA]</scope>
    <source>
        <strain evidence="2">81-176</strain>
    </source>
</reference>
<dbReference type="KEGG" id="cjj:CJJ81176_0187"/>
<name>A0A0H3PBM5_CAMJJ</name>
<dbReference type="HOGENOM" id="CLU_087952_0_0_7"/>
<dbReference type="AlphaFoldDB" id="A0A0H3PBM5"/>